<sequence>MKILHLVFHPNLENSRVNKTWKEQLQESGKVTTSRDMYKEYPDFKIDVEKEQELLLAHDRIVIQFPLYWYSMTPLLKQWLDDVLTYNFAYGSKGIKLKDKELQIILSAGGSKENFSGFDKFCTIYDLLKPFELTANLTKMKYLVPVWMYRADAVSEEIIKQYGQKWVEIIDDPKRSNPIESMNEQMDSETDEFYEQLS</sequence>
<feature type="region of interest" description="Disordered" evidence="2">
    <location>
        <begin position="177"/>
        <end position="198"/>
    </location>
</feature>
<dbReference type="SUPFAM" id="SSF52218">
    <property type="entry name" value="Flavoproteins"/>
    <property type="match status" value="1"/>
</dbReference>
<evidence type="ECO:0000313" key="4">
    <source>
        <dbReference type="EMBL" id="PWJ42862.1"/>
    </source>
</evidence>
<dbReference type="EMBL" id="QGDO01000002">
    <property type="protein sequence ID" value="PWJ42862.1"/>
    <property type="molecule type" value="Genomic_DNA"/>
</dbReference>
<dbReference type="GO" id="GO:0010181">
    <property type="term" value="F:FMN binding"/>
    <property type="evidence" value="ECO:0007669"/>
    <property type="project" value="TreeGrafter"/>
</dbReference>
<comment type="caution">
    <text evidence="4">The sequence shown here is derived from an EMBL/GenBank/DDBJ whole genome shotgun (WGS) entry which is preliminary data.</text>
</comment>
<keyword evidence="5" id="KW-1185">Reference proteome</keyword>
<evidence type="ECO:0000256" key="1">
    <source>
        <dbReference type="ARBA" id="ARBA00023002"/>
    </source>
</evidence>
<dbReference type="InterPro" id="IPR029039">
    <property type="entry name" value="Flavoprotein-like_sf"/>
</dbReference>
<protein>
    <submittedName>
        <fullName evidence="4">Putative NADPH-quinone reductase</fullName>
    </submittedName>
</protein>
<gene>
    <name evidence="4" type="ORF">BC781_102408</name>
</gene>
<feature type="compositionally biased region" description="Acidic residues" evidence="2">
    <location>
        <begin position="186"/>
        <end position="198"/>
    </location>
</feature>
<dbReference type="AlphaFoldDB" id="A0A315ZC27"/>
<reference evidence="4 5" key="1">
    <citation type="submission" date="2018-03" db="EMBL/GenBank/DDBJ databases">
        <title>Genomic Encyclopedia of Archaeal and Bacterial Type Strains, Phase II (KMG-II): from individual species to whole genera.</title>
        <authorList>
            <person name="Goeker M."/>
        </authorList>
    </citation>
    <scope>NUCLEOTIDE SEQUENCE [LARGE SCALE GENOMIC DNA]</scope>
    <source>
        <strain evidence="4 5">DSM 28229</strain>
    </source>
</reference>
<dbReference type="Pfam" id="PF02525">
    <property type="entry name" value="Flavodoxin_2"/>
    <property type="match status" value="1"/>
</dbReference>
<proteinExistence type="predicted"/>
<dbReference type="OrthoDB" id="652200at2"/>
<dbReference type="GO" id="GO:0009055">
    <property type="term" value="F:electron transfer activity"/>
    <property type="evidence" value="ECO:0007669"/>
    <property type="project" value="TreeGrafter"/>
</dbReference>
<dbReference type="PANTHER" id="PTHR47307:SF1">
    <property type="entry name" value="GLUTATHIONE-REGULATED POTASSIUM-EFFLUX SYSTEM ANCILLARY PROTEIN KEFG"/>
    <property type="match status" value="1"/>
</dbReference>
<dbReference type="InterPro" id="IPR046980">
    <property type="entry name" value="KefG/KefF"/>
</dbReference>
<dbReference type="RefSeq" id="WP_109616983.1">
    <property type="nucleotide sequence ID" value="NZ_QGDO01000002.1"/>
</dbReference>
<name>A0A315ZC27_SEDFL</name>
<dbReference type="GO" id="GO:0003955">
    <property type="term" value="F:NAD(P)H dehydrogenase (quinone) activity"/>
    <property type="evidence" value="ECO:0007669"/>
    <property type="project" value="TreeGrafter"/>
</dbReference>
<dbReference type="Proteomes" id="UP000245535">
    <property type="component" value="Unassembled WGS sequence"/>
</dbReference>
<evidence type="ECO:0000256" key="2">
    <source>
        <dbReference type="SAM" id="MobiDB-lite"/>
    </source>
</evidence>
<accession>A0A315ZC27</accession>
<organism evidence="4 5">
    <name type="scientific">Sediminitomix flava</name>
    <dbReference type="NCBI Taxonomy" id="379075"/>
    <lineage>
        <taxon>Bacteria</taxon>
        <taxon>Pseudomonadati</taxon>
        <taxon>Bacteroidota</taxon>
        <taxon>Cytophagia</taxon>
        <taxon>Cytophagales</taxon>
        <taxon>Flammeovirgaceae</taxon>
        <taxon>Sediminitomix</taxon>
    </lineage>
</organism>
<keyword evidence="1" id="KW-0560">Oxidoreductase</keyword>
<dbReference type="PANTHER" id="PTHR47307">
    <property type="entry name" value="GLUTATHIONE-REGULATED POTASSIUM-EFFLUX SYSTEM ANCILLARY PROTEIN KEFG"/>
    <property type="match status" value="1"/>
</dbReference>
<evidence type="ECO:0000313" key="5">
    <source>
        <dbReference type="Proteomes" id="UP000245535"/>
    </source>
</evidence>
<evidence type="ECO:0000259" key="3">
    <source>
        <dbReference type="Pfam" id="PF02525"/>
    </source>
</evidence>
<feature type="domain" description="Flavodoxin-like fold" evidence="3">
    <location>
        <begin position="1"/>
        <end position="168"/>
    </location>
</feature>
<dbReference type="InterPro" id="IPR003680">
    <property type="entry name" value="Flavodoxin_fold"/>
</dbReference>
<dbReference type="Gene3D" id="3.40.50.360">
    <property type="match status" value="1"/>
</dbReference>